<protein>
    <submittedName>
        <fullName evidence="1">Uncharacterized protein</fullName>
    </submittedName>
</protein>
<gene>
    <name evidence="1" type="ORF">Val02_26940</name>
</gene>
<sequence length="788" mass="85540">MSAPTTVLPNLAELEWFVRLVYADAPPSSIFGYGSRVIGEVRGSWGSATSLDAYVAQLRALAECPGLDSVWHRNTTLRALPGAGERGKSVHSLSIPCLNLDGDIAGPRHKREPFNANGEPQDPLPASADEIRALFAETGLPEPSYWVDSGGGLNPYWLPDKPIPLATPEELAYGTKFAGRWHAVAHHVWQKNRRHLDTTRDLARVMRVPGSVNRKCVQEGVQEALCRVVGGGGRKYTYQELEDALTAAEARWNITGGRPFAYIPSQASSGGTALPWLTPPTSPPTAGGVPAAPVAADGSPLPAPPGLPAIPLVEDAERRFTMAEAEAFCAPTLEKLANSRHGHGRNNLLNDAACVMRRFRGSHWTDEQIVERLMGLAQQCGTLADKGEEQCLATIRSGLSTPADWMATRVPDAPPATAPGIPQQWTPGPQVDPVDALMAKMLDRDALDHVPLPKHLIRDVLALESECWCIGVPGGFKSFVALDWACHIATGLDWRGKPVHRGRVVYVAAEGRRGLPLRVKAWEATYGRRVEDVRFLPEPVQAGDPSAWSVLIEACRRLMPVLIVLDTQARITVGLEESSATAMGLFVEAVRKLKEATGACVLVVHHIGRNGEDARGSSALDGAQDTEIRVDRPTKKKERSALTATISMDKQKDDDETTRFPIQLDVVDLGTDPDTGRPLSSLALRPWNPFVDPTPVHTPDFVANLATAQHDALTALLDHGDEADGATRTELRAWINERRKEVDQKPIPKGTLASALVKLIDNGLVEKLSLNRVMATDLARQWTRPKSS</sequence>
<organism evidence="1 2">
    <name type="scientific">Virgisporangium aliadipatigenens</name>
    <dbReference type="NCBI Taxonomy" id="741659"/>
    <lineage>
        <taxon>Bacteria</taxon>
        <taxon>Bacillati</taxon>
        <taxon>Actinomycetota</taxon>
        <taxon>Actinomycetes</taxon>
        <taxon>Micromonosporales</taxon>
        <taxon>Micromonosporaceae</taxon>
        <taxon>Virgisporangium</taxon>
    </lineage>
</organism>
<evidence type="ECO:0000313" key="2">
    <source>
        <dbReference type="Proteomes" id="UP000619260"/>
    </source>
</evidence>
<keyword evidence="2" id="KW-1185">Reference proteome</keyword>
<evidence type="ECO:0000313" key="1">
    <source>
        <dbReference type="EMBL" id="GIJ45808.1"/>
    </source>
</evidence>
<dbReference type="Gene3D" id="3.40.50.300">
    <property type="entry name" value="P-loop containing nucleotide triphosphate hydrolases"/>
    <property type="match status" value="1"/>
</dbReference>
<dbReference type="RefSeq" id="WP_203899346.1">
    <property type="nucleotide sequence ID" value="NZ_BOPF01000008.1"/>
</dbReference>
<dbReference type="Pfam" id="PF13481">
    <property type="entry name" value="AAA_25"/>
    <property type="match status" value="1"/>
</dbReference>
<dbReference type="Proteomes" id="UP000619260">
    <property type="component" value="Unassembled WGS sequence"/>
</dbReference>
<dbReference type="AlphaFoldDB" id="A0A8J4DQK2"/>
<proteinExistence type="predicted"/>
<reference evidence="1" key="1">
    <citation type="submission" date="2021-01" db="EMBL/GenBank/DDBJ databases">
        <title>Whole genome shotgun sequence of Virgisporangium aliadipatigenens NBRC 105644.</title>
        <authorList>
            <person name="Komaki H."/>
            <person name="Tamura T."/>
        </authorList>
    </citation>
    <scope>NUCLEOTIDE SEQUENCE</scope>
    <source>
        <strain evidence="1">NBRC 105644</strain>
    </source>
</reference>
<dbReference type="SUPFAM" id="SSF52540">
    <property type="entry name" value="P-loop containing nucleoside triphosphate hydrolases"/>
    <property type="match status" value="1"/>
</dbReference>
<dbReference type="InterPro" id="IPR027417">
    <property type="entry name" value="P-loop_NTPase"/>
</dbReference>
<name>A0A8J4DQK2_9ACTN</name>
<accession>A0A8J4DQK2</accession>
<dbReference type="EMBL" id="BOPF01000008">
    <property type="protein sequence ID" value="GIJ45808.1"/>
    <property type="molecule type" value="Genomic_DNA"/>
</dbReference>
<comment type="caution">
    <text evidence="1">The sequence shown here is derived from an EMBL/GenBank/DDBJ whole genome shotgun (WGS) entry which is preliminary data.</text>
</comment>